<dbReference type="HAMAP" id="MF_00213">
    <property type="entry name" value="HypA_HybF"/>
    <property type="match status" value="1"/>
</dbReference>
<gene>
    <name evidence="5" type="primary">hypA</name>
    <name evidence="6" type="ordered locus">Sinac_4500</name>
</gene>
<name>L0DHE9_SINAD</name>
<dbReference type="Proteomes" id="UP000010798">
    <property type="component" value="Chromosome"/>
</dbReference>
<dbReference type="AlphaFoldDB" id="L0DHE9"/>
<dbReference type="GO" id="GO:0051604">
    <property type="term" value="P:protein maturation"/>
    <property type="evidence" value="ECO:0007669"/>
    <property type="project" value="InterPro"/>
</dbReference>
<evidence type="ECO:0000256" key="1">
    <source>
        <dbReference type="ARBA" id="ARBA00010748"/>
    </source>
</evidence>
<dbReference type="InterPro" id="IPR000688">
    <property type="entry name" value="HypA/HybF"/>
</dbReference>
<feature type="binding site" evidence="5">
    <location>
        <position position="2"/>
    </location>
    <ligand>
        <name>Ni(2+)</name>
        <dbReference type="ChEBI" id="CHEBI:49786"/>
    </ligand>
</feature>
<dbReference type="PIRSF" id="PIRSF004761">
    <property type="entry name" value="Hydrgn_mat_HypA"/>
    <property type="match status" value="1"/>
</dbReference>
<dbReference type="KEGG" id="saci:Sinac_4500"/>
<sequence>MHELGIAQEIVTMICERSGGARVRRVVLEIGKLSAVLPDAVRFCFDLCVEGTVVEGASLVILEPPGLARCRECGGEVGLDRPFGRCECGNTDLEWLSGEELKIKEFEVI</sequence>
<evidence type="ECO:0000256" key="3">
    <source>
        <dbReference type="ARBA" id="ARBA00022723"/>
    </source>
</evidence>
<feature type="binding site" evidence="5">
    <location>
        <position position="86"/>
    </location>
    <ligand>
        <name>Zn(2+)</name>
        <dbReference type="ChEBI" id="CHEBI:29105"/>
    </ligand>
</feature>
<dbReference type="HOGENOM" id="CLU_126929_3_0_0"/>
<feature type="binding site" evidence="5">
    <location>
        <position position="88"/>
    </location>
    <ligand>
        <name>Zn(2+)</name>
        <dbReference type="ChEBI" id="CHEBI:29105"/>
    </ligand>
</feature>
<dbReference type="EMBL" id="CP003364">
    <property type="protein sequence ID" value="AGA28687.1"/>
    <property type="molecule type" value="Genomic_DNA"/>
</dbReference>
<evidence type="ECO:0000256" key="5">
    <source>
        <dbReference type="HAMAP-Rule" id="MF_00213"/>
    </source>
</evidence>
<dbReference type="RefSeq" id="WP_015247803.1">
    <property type="nucleotide sequence ID" value="NC_019892.1"/>
</dbReference>
<dbReference type="PROSITE" id="PS01249">
    <property type="entry name" value="HYPA"/>
    <property type="match status" value="1"/>
</dbReference>
<dbReference type="InterPro" id="IPR020538">
    <property type="entry name" value="Hydgase_Ni_incorp_HypA/HybF_CS"/>
</dbReference>
<dbReference type="OrthoDB" id="9800361at2"/>
<organism evidence="6 7">
    <name type="scientific">Singulisphaera acidiphila (strain ATCC BAA-1392 / DSM 18658 / VKM B-2454 / MOB10)</name>
    <dbReference type="NCBI Taxonomy" id="886293"/>
    <lineage>
        <taxon>Bacteria</taxon>
        <taxon>Pseudomonadati</taxon>
        <taxon>Planctomycetota</taxon>
        <taxon>Planctomycetia</taxon>
        <taxon>Isosphaerales</taxon>
        <taxon>Isosphaeraceae</taxon>
        <taxon>Singulisphaera</taxon>
    </lineage>
</organism>
<feature type="binding site" evidence="5">
    <location>
        <position position="73"/>
    </location>
    <ligand>
        <name>Zn(2+)</name>
        <dbReference type="ChEBI" id="CHEBI:29105"/>
    </ligand>
</feature>
<evidence type="ECO:0000313" key="6">
    <source>
        <dbReference type="EMBL" id="AGA28687.1"/>
    </source>
</evidence>
<proteinExistence type="inferred from homology"/>
<dbReference type="GO" id="GO:0016151">
    <property type="term" value="F:nickel cation binding"/>
    <property type="evidence" value="ECO:0007669"/>
    <property type="project" value="UniProtKB-UniRule"/>
</dbReference>
<keyword evidence="4 5" id="KW-0862">Zinc</keyword>
<keyword evidence="2 5" id="KW-0533">Nickel</keyword>
<protein>
    <recommendedName>
        <fullName evidence="5">Hydrogenase maturation factor HypA</fullName>
    </recommendedName>
</protein>
<dbReference type="eggNOG" id="COG0375">
    <property type="taxonomic scope" value="Bacteria"/>
</dbReference>
<dbReference type="STRING" id="886293.Sinac_4500"/>
<dbReference type="PANTHER" id="PTHR34535:SF3">
    <property type="entry name" value="HYDROGENASE MATURATION FACTOR HYPA"/>
    <property type="match status" value="1"/>
</dbReference>
<feature type="binding site" evidence="5">
    <location>
        <position position="70"/>
    </location>
    <ligand>
        <name>Zn(2+)</name>
        <dbReference type="ChEBI" id="CHEBI:29105"/>
    </ligand>
</feature>
<keyword evidence="7" id="KW-1185">Reference proteome</keyword>
<dbReference type="PANTHER" id="PTHR34535">
    <property type="entry name" value="HYDROGENASE MATURATION FACTOR HYPA"/>
    <property type="match status" value="1"/>
</dbReference>
<keyword evidence="3 5" id="KW-0479">Metal-binding</keyword>
<evidence type="ECO:0000256" key="2">
    <source>
        <dbReference type="ARBA" id="ARBA00022596"/>
    </source>
</evidence>
<accession>L0DHE9</accession>
<evidence type="ECO:0000256" key="4">
    <source>
        <dbReference type="ARBA" id="ARBA00022833"/>
    </source>
</evidence>
<dbReference type="Gene3D" id="3.30.2320.80">
    <property type="match status" value="1"/>
</dbReference>
<dbReference type="GO" id="GO:0008270">
    <property type="term" value="F:zinc ion binding"/>
    <property type="evidence" value="ECO:0007669"/>
    <property type="project" value="UniProtKB-UniRule"/>
</dbReference>
<reference evidence="6 7" key="1">
    <citation type="submission" date="2012-02" db="EMBL/GenBank/DDBJ databases">
        <title>Complete sequence of chromosome of Singulisphaera acidiphila DSM 18658.</title>
        <authorList>
            <consortium name="US DOE Joint Genome Institute (JGI-PGF)"/>
            <person name="Lucas S."/>
            <person name="Copeland A."/>
            <person name="Lapidus A."/>
            <person name="Glavina del Rio T."/>
            <person name="Dalin E."/>
            <person name="Tice H."/>
            <person name="Bruce D."/>
            <person name="Goodwin L."/>
            <person name="Pitluck S."/>
            <person name="Peters L."/>
            <person name="Ovchinnikova G."/>
            <person name="Chertkov O."/>
            <person name="Kyrpides N."/>
            <person name="Mavromatis K."/>
            <person name="Ivanova N."/>
            <person name="Brettin T."/>
            <person name="Detter J.C."/>
            <person name="Han C."/>
            <person name="Larimer F."/>
            <person name="Land M."/>
            <person name="Hauser L."/>
            <person name="Markowitz V."/>
            <person name="Cheng J.-F."/>
            <person name="Hugenholtz P."/>
            <person name="Woyke T."/>
            <person name="Wu D."/>
            <person name="Tindall B."/>
            <person name="Pomrenke H."/>
            <person name="Brambilla E."/>
            <person name="Klenk H.-P."/>
            <person name="Eisen J.A."/>
        </authorList>
    </citation>
    <scope>NUCLEOTIDE SEQUENCE [LARGE SCALE GENOMIC DNA]</scope>
    <source>
        <strain evidence="7">ATCC BAA-1392 / DSM 18658 / VKM B-2454 / MOB10</strain>
    </source>
</reference>
<comment type="similarity">
    <text evidence="1 5">Belongs to the HypA/HybF family.</text>
</comment>
<evidence type="ECO:0000313" key="7">
    <source>
        <dbReference type="Proteomes" id="UP000010798"/>
    </source>
</evidence>
<dbReference type="Pfam" id="PF01155">
    <property type="entry name" value="HypA"/>
    <property type="match status" value="1"/>
</dbReference>
<comment type="function">
    <text evidence="5">Involved in the maturation of [NiFe] hydrogenases. Required for nickel insertion into the metal center of the hydrogenase.</text>
</comment>